<dbReference type="RefSeq" id="WP_138838937.1">
    <property type="nucleotide sequence ID" value="NZ_VCNI01000004.1"/>
</dbReference>
<keyword evidence="2" id="KW-1185">Reference proteome</keyword>
<name>A0ABY2WHE3_9FLAO</name>
<evidence type="ECO:0000313" key="1">
    <source>
        <dbReference type="EMBL" id="TMU50688.1"/>
    </source>
</evidence>
<comment type="caution">
    <text evidence="1">The sequence shown here is derived from an EMBL/GenBank/DDBJ whole genome shotgun (WGS) entry which is preliminary data.</text>
</comment>
<protein>
    <submittedName>
        <fullName evidence="1">Uncharacterized protein</fullName>
    </submittedName>
</protein>
<dbReference type="EMBL" id="VCNI01000004">
    <property type="protein sequence ID" value="TMU50688.1"/>
    <property type="molecule type" value="Genomic_DNA"/>
</dbReference>
<proteinExistence type="predicted"/>
<organism evidence="1 2">
    <name type="scientific">Flagellimonas algicola</name>
    <dbReference type="NCBI Taxonomy" id="2583815"/>
    <lineage>
        <taxon>Bacteria</taxon>
        <taxon>Pseudomonadati</taxon>
        <taxon>Bacteroidota</taxon>
        <taxon>Flavobacteriia</taxon>
        <taxon>Flavobacteriales</taxon>
        <taxon>Flavobacteriaceae</taxon>
        <taxon>Flagellimonas</taxon>
    </lineage>
</organism>
<dbReference type="Proteomes" id="UP000751614">
    <property type="component" value="Unassembled WGS sequence"/>
</dbReference>
<sequence length="97" mass="11192">MTKMLFTARKKKSEKKEITINVMELFLALMRDESLSFYSNTNGIANRAKEVGLPKYPERTDPFIWVVFKKKVMVGKTTVKQAGTPLINYKNFAISRN</sequence>
<reference evidence="1 2" key="1">
    <citation type="submission" date="2019-05" db="EMBL/GenBank/DDBJ databases">
        <title>Flagellimonas sp. AsT0115, sp. nov., isolated from a marine red algae, Asparagopsis taxiformis.</title>
        <authorList>
            <person name="Kim J."/>
            <person name="Jeong S.E."/>
            <person name="Jeon C.O."/>
        </authorList>
    </citation>
    <scope>NUCLEOTIDE SEQUENCE [LARGE SCALE GENOMIC DNA]</scope>
    <source>
        <strain evidence="1 2">AsT0115</strain>
    </source>
</reference>
<accession>A0ABY2WHE3</accession>
<gene>
    <name evidence="1" type="ORF">FGG15_17965</name>
</gene>
<evidence type="ECO:0000313" key="2">
    <source>
        <dbReference type="Proteomes" id="UP000751614"/>
    </source>
</evidence>